<evidence type="ECO:0000256" key="2">
    <source>
        <dbReference type="ARBA" id="ARBA00023015"/>
    </source>
</evidence>
<protein>
    <submittedName>
        <fullName evidence="6">LysR family transcriptional regulator</fullName>
    </submittedName>
</protein>
<dbReference type="Proteomes" id="UP000269198">
    <property type="component" value="Unassembled WGS sequence"/>
</dbReference>
<keyword evidence="4" id="KW-0804">Transcription</keyword>
<evidence type="ECO:0000256" key="4">
    <source>
        <dbReference type="ARBA" id="ARBA00023163"/>
    </source>
</evidence>
<dbReference type="InterPro" id="IPR036388">
    <property type="entry name" value="WH-like_DNA-bd_sf"/>
</dbReference>
<dbReference type="InterPro" id="IPR036390">
    <property type="entry name" value="WH_DNA-bd_sf"/>
</dbReference>
<dbReference type="PANTHER" id="PTHR30419:SF31">
    <property type="entry name" value="BLR3139 PROTEIN"/>
    <property type="match status" value="1"/>
</dbReference>
<dbReference type="GO" id="GO:0005829">
    <property type="term" value="C:cytosol"/>
    <property type="evidence" value="ECO:0007669"/>
    <property type="project" value="TreeGrafter"/>
</dbReference>
<dbReference type="AlphaFoldDB" id="A0A3N0DYB4"/>
<dbReference type="Pfam" id="PF03466">
    <property type="entry name" value="LysR_substrate"/>
    <property type="match status" value="1"/>
</dbReference>
<evidence type="ECO:0000256" key="1">
    <source>
        <dbReference type="ARBA" id="ARBA00009437"/>
    </source>
</evidence>
<dbReference type="EMBL" id="RJMB01000038">
    <property type="protein sequence ID" value="RNL80567.1"/>
    <property type="molecule type" value="Genomic_DNA"/>
</dbReference>
<dbReference type="CDD" id="cd05466">
    <property type="entry name" value="PBP2_LTTR_substrate"/>
    <property type="match status" value="1"/>
</dbReference>
<comment type="similarity">
    <text evidence="1">Belongs to the LysR transcriptional regulatory family.</text>
</comment>
<dbReference type="Gene3D" id="1.10.10.10">
    <property type="entry name" value="Winged helix-like DNA-binding domain superfamily/Winged helix DNA-binding domain"/>
    <property type="match status" value="1"/>
</dbReference>
<dbReference type="SUPFAM" id="SSF46785">
    <property type="entry name" value="Winged helix' DNA-binding domain"/>
    <property type="match status" value="1"/>
</dbReference>
<dbReference type="PROSITE" id="PS50931">
    <property type="entry name" value="HTH_LYSR"/>
    <property type="match status" value="1"/>
</dbReference>
<evidence type="ECO:0000256" key="3">
    <source>
        <dbReference type="ARBA" id="ARBA00023125"/>
    </source>
</evidence>
<dbReference type="Gene3D" id="3.40.190.290">
    <property type="match status" value="1"/>
</dbReference>
<dbReference type="GO" id="GO:0003677">
    <property type="term" value="F:DNA binding"/>
    <property type="evidence" value="ECO:0007669"/>
    <property type="project" value="UniProtKB-KW"/>
</dbReference>
<reference evidence="6 7" key="1">
    <citation type="submission" date="2018-11" db="EMBL/GenBank/DDBJ databases">
        <title>The genome draft of YIM 96095.</title>
        <authorList>
            <person name="Tang S.-K."/>
            <person name="Chunyu W.-X."/>
            <person name="Feng Y.-Z."/>
        </authorList>
    </citation>
    <scope>NUCLEOTIDE SEQUENCE [LARGE SCALE GENOMIC DNA]</scope>
    <source>
        <strain evidence="6 7">YIM 96095</strain>
    </source>
</reference>
<dbReference type="OrthoDB" id="3181812at2"/>
<evidence type="ECO:0000313" key="6">
    <source>
        <dbReference type="EMBL" id="RNL80567.1"/>
    </source>
</evidence>
<name>A0A3N0DYB4_9ACTN</name>
<feature type="domain" description="HTH lysR-type" evidence="5">
    <location>
        <begin position="1"/>
        <end position="58"/>
    </location>
</feature>
<sequence>MLFSQLEYLVALAREGHFSRAAEACHVSQPALSAGIRKLEAEFDTQIVRRANRYEGLTAEGEKLVAWARKILADRQSLSEEIQTMRGELSGTLRIGAIPTALPALCMLTRPFQVEHPRVRLSLLSLSSTDIRRSLTEFDIDAAVSYMDIPVGGGVRAHPLYHERYVLLTSPESLPSDQESVTWSEVAAMRLCLLTDDMRNRQFLNETFESVNTRPRVELETNSISALYTHVRDGSFATVMPHTWLSAFQIPSDMRVLPLVEPRVTQGVGLLVPSHEPESMLCRALVRVADRVNMAGRLDSALREQLHGLSRTG</sequence>
<dbReference type="InterPro" id="IPR000847">
    <property type="entry name" value="LysR_HTH_N"/>
</dbReference>
<dbReference type="InterPro" id="IPR050950">
    <property type="entry name" value="HTH-type_LysR_regulators"/>
</dbReference>
<evidence type="ECO:0000259" key="5">
    <source>
        <dbReference type="PROSITE" id="PS50931"/>
    </source>
</evidence>
<dbReference type="SUPFAM" id="SSF53850">
    <property type="entry name" value="Periplasmic binding protein-like II"/>
    <property type="match status" value="1"/>
</dbReference>
<dbReference type="PANTHER" id="PTHR30419">
    <property type="entry name" value="HTH-TYPE TRANSCRIPTIONAL REGULATOR YBHD"/>
    <property type="match status" value="1"/>
</dbReference>
<dbReference type="RefSeq" id="WP_123203547.1">
    <property type="nucleotide sequence ID" value="NZ_RJMB01000038.1"/>
</dbReference>
<evidence type="ECO:0000313" key="7">
    <source>
        <dbReference type="Proteomes" id="UP000269198"/>
    </source>
</evidence>
<keyword evidence="7" id="KW-1185">Reference proteome</keyword>
<dbReference type="PRINTS" id="PR00039">
    <property type="entry name" value="HTHLYSR"/>
</dbReference>
<dbReference type="GO" id="GO:0003700">
    <property type="term" value="F:DNA-binding transcription factor activity"/>
    <property type="evidence" value="ECO:0007669"/>
    <property type="project" value="InterPro"/>
</dbReference>
<dbReference type="FunFam" id="1.10.10.10:FF:000001">
    <property type="entry name" value="LysR family transcriptional regulator"/>
    <property type="match status" value="1"/>
</dbReference>
<proteinExistence type="inferred from homology"/>
<keyword evidence="2" id="KW-0805">Transcription regulation</keyword>
<comment type="caution">
    <text evidence="6">The sequence shown here is derived from an EMBL/GenBank/DDBJ whole genome shotgun (WGS) entry which is preliminary data.</text>
</comment>
<organism evidence="6 7">
    <name type="scientific">Halostreptopolyspora alba</name>
    <dbReference type="NCBI Taxonomy" id="2487137"/>
    <lineage>
        <taxon>Bacteria</taxon>
        <taxon>Bacillati</taxon>
        <taxon>Actinomycetota</taxon>
        <taxon>Actinomycetes</taxon>
        <taxon>Streptosporangiales</taxon>
        <taxon>Nocardiopsidaceae</taxon>
        <taxon>Halostreptopolyspora</taxon>
    </lineage>
</organism>
<dbReference type="Pfam" id="PF00126">
    <property type="entry name" value="HTH_1"/>
    <property type="match status" value="1"/>
</dbReference>
<keyword evidence="3" id="KW-0238">DNA-binding</keyword>
<accession>A0A3N0DYB4</accession>
<dbReference type="InterPro" id="IPR005119">
    <property type="entry name" value="LysR_subst-bd"/>
</dbReference>
<gene>
    <name evidence="6" type="ORF">EFW17_23080</name>
</gene>